<dbReference type="PANTHER" id="PTHR35901:SF1">
    <property type="entry name" value="EXONUCLEASE VAPC9"/>
    <property type="match status" value="1"/>
</dbReference>
<organism evidence="3">
    <name type="scientific">Caldiarchaeum subterraneum</name>
    <dbReference type="NCBI Taxonomy" id="311458"/>
    <lineage>
        <taxon>Archaea</taxon>
        <taxon>Nitrososphaerota</taxon>
        <taxon>Candidatus Caldarchaeales</taxon>
        <taxon>Candidatus Caldarchaeaceae</taxon>
        <taxon>Candidatus Caldarchaeum</taxon>
    </lineage>
</organism>
<dbReference type="PANTHER" id="PTHR35901">
    <property type="entry name" value="RIBONUCLEASE VAPC3"/>
    <property type="match status" value="1"/>
</dbReference>
<dbReference type="EMBL" id="AP011887">
    <property type="protein sequence ID" value="BAJ49188.1"/>
    <property type="molecule type" value="Genomic_DNA"/>
</dbReference>
<reference evidence="3" key="2">
    <citation type="journal article" date="2011" name="Nucleic Acids Res.">
        <title>Insights into the evolution of Archaea and eukaryotic protein modifier systems revealed by the genome of a novel archaeal group.</title>
        <authorList>
            <person name="Nunoura T."/>
            <person name="Takaki Y."/>
            <person name="Kakuta J."/>
            <person name="Nishi S."/>
            <person name="Sugahara J."/>
            <person name="Kazama H."/>
            <person name="Chee G."/>
            <person name="Hattori M."/>
            <person name="Kanai A."/>
            <person name="Atomi H."/>
            <person name="Takai K."/>
            <person name="Takami H."/>
        </authorList>
    </citation>
    <scope>NUCLEOTIDE SEQUENCE</scope>
</reference>
<dbReference type="InterPro" id="IPR002716">
    <property type="entry name" value="PIN_dom"/>
</dbReference>
<proteinExistence type="predicted"/>
<reference evidence="3" key="1">
    <citation type="journal article" date="2005" name="Environ. Microbiol.">
        <title>Genetic and functional properties of uncultivated thermophilic crenarchaeotes from a subsurface gold mine as revealed by analysis of genome fragments.</title>
        <authorList>
            <person name="Nunoura T."/>
            <person name="Hirayama H."/>
            <person name="Takami H."/>
            <person name="Oida H."/>
            <person name="Nishi S."/>
            <person name="Shimamura S."/>
            <person name="Suzuki Y."/>
            <person name="Inagaki F."/>
            <person name="Takai K."/>
            <person name="Nealson K.H."/>
            <person name="Horikoshi K."/>
        </authorList>
    </citation>
    <scope>NUCLEOTIDE SEQUENCE</scope>
</reference>
<name>E6NA32_CALS0</name>
<dbReference type="CDD" id="cd09873">
    <property type="entry name" value="PIN_Pae0151-like"/>
    <property type="match status" value="1"/>
</dbReference>
<dbReference type="Pfam" id="PF01850">
    <property type="entry name" value="PIN"/>
    <property type="match status" value="1"/>
</dbReference>
<dbReference type="InterPro" id="IPR051619">
    <property type="entry name" value="TypeII_TA_RNase_PINc/VapC"/>
</dbReference>
<accession>E6NA32</accession>
<dbReference type="InterPro" id="IPR044153">
    <property type="entry name" value="PIN_Pae0151-like"/>
</dbReference>
<evidence type="ECO:0000256" key="1">
    <source>
        <dbReference type="ARBA" id="ARBA00022842"/>
    </source>
</evidence>
<dbReference type="Gene3D" id="3.40.50.1010">
    <property type="entry name" value="5'-nuclease"/>
    <property type="match status" value="1"/>
</dbReference>
<dbReference type="InterPro" id="IPR029060">
    <property type="entry name" value="PIN-like_dom_sf"/>
</dbReference>
<gene>
    <name evidence="3" type="ORF">HGMM_F51A06C30</name>
</gene>
<feature type="domain" description="PIN" evidence="2">
    <location>
        <begin position="2"/>
        <end position="120"/>
    </location>
</feature>
<dbReference type="AlphaFoldDB" id="E6NA32"/>
<evidence type="ECO:0000259" key="2">
    <source>
        <dbReference type="Pfam" id="PF01850"/>
    </source>
</evidence>
<dbReference type="SUPFAM" id="SSF88723">
    <property type="entry name" value="PIN domain-like"/>
    <property type="match status" value="1"/>
</dbReference>
<evidence type="ECO:0000313" key="3">
    <source>
        <dbReference type="EMBL" id="BAJ49188.1"/>
    </source>
</evidence>
<protein>
    <recommendedName>
        <fullName evidence="2">PIN domain-containing protein</fullName>
    </recommendedName>
</protein>
<keyword evidence="1" id="KW-0460">Magnesium</keyword>
<sequence length="130" mass="14609">MIVIDSSILASFILKEPGWEKIKELMLDAVTVDLAVKEVFNALLIACQTGRITFEDARKKAEALEKLITVNVKTFGQEDILIESFAYKEKLTIYDSLFIVLARKLKLPLATKDRRQHEVALLAGVPASLY</sequence>